<dbReference type="Gene3D" id="2.40.70.10">
    <property type="entry name" value="Acid Proteases"/>
    <property type="match status" value="2"/>
</dbReference>
<dbReference type="GO" id="GO:0006508">
    <property type="term" value="P:proteolysis"/>
    <property type="evidence" value="ECO:0007669"/>
    <property type="project" value="InterPro"/>
</dbReference>
<dbReference type="InterPro" id="IPR021109">
    <property type="entry name" value="Peptidase_aspartic_dom_sf"/>
</dbReference>
<comment type="subcellular location">
    <subcellularLocation>
        <location evidence="1">Secreted</location>
        <location evidence="1">Extracellular space</location>
    </subcellularLocation>
</comment>
<feature type="domain" description="Peptidase A1" evidence="6">
    <location>
        <begin position="49"/>
        <end position="400"/>
    </location>
</feature>
<protein>
    <recommendedName>
        <fullName evidence="6">Peptidase A1 domain-containing protein</fullName>
    </recommendedName>
</protein>
<dbReference type="Gramene" id="OB05G23800.1">
    <property type="protein sequence ID" value="OB05G23800.1"/>
    <property type="gene ID" value="OB05G23800"/>
</dbReference>
<dbReference type="STRING" id="4533.J3M706"/>
<evidence type="ECO:0000313" key="7">
    <source>
        <dbReference type="EnsemblPlants" id="OB05G23800.1"/>
    </source>
</evidence>
<evidence type="ECO:0000259" key="6">
    <source>
        <dbReference type="PROSITE" id="PS51767"/>
    </source>
</evidence>
<name>J3M706_ORYBR</name>
<proteinExistence type="inferred from homology"/>
<evidence type="ECO:0000256" key="4">
    <source>
        <dbReference type="ARBA" id="ARBA00022729"/>
    </source>
</evidence>
<dbReference type="OMA" id="LFICGSN"/>
<dbReference type="Proteomes" id="UP000006038">
    <property type="component" value="Chromosome 5"/>
</dbReference>
<dbReference type="InterPro" id="IPR001461">
    <property type="entry name" value="Aspartic_peptidase_A1"/>
</dbReference>
<evidence type="ECO:0000256" key="1">
    <source>
        <dbReference type="ARBA" id="ARBA00004239"/>
    </source>
</evidence>
<dbReference type="InterPro" id="IPR032861">
    <property type="entry name" value="TAXi_N"/>
</dbReference>
<dbReference type="HOGENOM" id="CLU_032185_0_0_1"/>
<keyword evidence="4 5" id="KW-0732">Signal</keyword>
<dbReference type="PROSITE" id="PS51767">
    <property type="entry name" value="PEPTIDASE_A1"/>
    <property type="match status" value="1"/>
</dbReference>
<evidence type="ECO:0000256" key="5">
    <source>
        <dbReference type="SAM" id="SignalP"/>
    </source>
</evidence>
<dbReference type="EnsemblPlants" id="OB05G23800.1">
    <property type="protein sequence ID" value="OB05G23800.1"/>
    <property type="gene ID" value="OB05G23800"/>
</dbReference>
<sequence length="400" mass="41470">MARLPPPLAVCSVALLLYVSVSPCHAAAAGGKPSAVVLPVSKDGATQQYVTVFRQRTPQVPVRAVLDLAGATLWVDCDAGYASSSYARVPCGSRPCRLMKYRECFNSCFGEPSPACLNDTCSAFPGNAVTRVTAGGTIITDVLSLPTTFRPAPGPLATAPAFLFTCAHTYLTEGLATGATGMASLSRARFALPTQLAKTFGFSRRFALCLPPASAAGFVVFGDAPRVFQPGVDLSKSLIYTPLLVNRVKTAGKYTTGEIGIDYLIGVSGIKVNGRAVPLNTTLLTIDKNGVGGTMLSTASPYTVLETSIYRAVVDAFAAETAAKIPRAPAVAPFELCYDGSRVGSTRAGPAVPTIELVLQSEGAAASWVVFGANSMVTAKGGALCLAMVDDDAIDILANI</sequence>
<feature type="chain" id="PRO_5003774406" description="Peptidase A1 domain-containing protein" evidence="5">
    <location>
        <begin position="27"/>
        <end position="400"/>
    </location>
</feature>
<feature type="signal peptide" evidence="5">
    <location>
        <begin position="1"/>
        <end position="26"/>
    </location>
</feature>
<dbReference type="Pfam" id="PF14543">
    <property type="entry name" value="TAXi_N"/>
    <property type="match status" value="1"/>
</dbReference>
<dbReference type="InterPro" id="IPR032799">
    <property type="entry name" value="TAXi_C"/>
</dbReference>
<reference evidence="7" key="2">
    <citation type="submission" date="2013-04" db="UniProtKB">
        <authorList>
            <consortium name="EnsemblPlants"/>
        </authorList>
    </citation>
    <scope>IDENTIFICATION</scope>
</reference>
<reference evidence="7" key="1">
    <citation type="journal article" date="2013" name="Nat. Commun.">
        <title>Whole-genome sequencing of Oryza brachyantha reveals mechanisms underlying Oryza genome evolution.</title>
        <authorList>
            <person name="Chen J."/>
            <person name="Huang Q."/>
            <person name="Gao D."/>
            <person name="Wang J."/>
            <person name="Lang Y."/>
            <person name="Liu T."/>
            <person name="Li B."/>
            <person name="Bai Z."/>
            <person name="Luis Goicoechea J."/>
            <person name="Liang C."/>
            <person name="Chen C."/>
            <person name="Zhang W."/>
            <person name="Sun S."/>
            <person name="Liao Y."/>
            <person name="Zhang X."/>
            <person name="Yang L."/>
            <person name="Song C."/>
            <person name="Wang M."/>
            <person name="Shi J."/>
            <person name="Liu G."/>
            <person name="Liu J."/>
            <person name="Zhou H."/>
            <person name="Zhou W."/>
            <person name="Yu Q."/>
            <person name="An N."/>
            <person name="Chen Y."/>
            <person name="Cai Q."/>
            <person name="Wang B."/>
            <person name="Liu B."/>
            <person name="Min J."/>
            <person name="Huang Y."/>
            <person name="Wu H."/>
            <person name="Li Z."/>
            <person name="Zhang Y."/>
            <person name="Yin Y."/>
            <person name="Song W."/>
            <person name="Jiang J."/>
            <person name="Jackson S.A."/>
            <person name="Wing R.A."/>
            <person name="Wang J."/>
            <person name="Chen M."/>
        </authorList>
    </citation>
    <scope>NUCLEOTIDE SEQUENCE [LARGE SCALE GENOMIC DNA]</scope>
    <source>
        <strain evidence="7">cv. IRGC 101232</strain>
    </source>
</reference>
<evidence type="ECO:0000313" key="8">
    <source>
        <dbReference type="Proteomes" id="UP000006038"/>
    </source>
</evidence>
<dbReference type="eggNOG" id="KOG1339">
    <property type="taxonomic scope" value="Eukaryota"/>
</dbReference>
<dbReference type="AlphaFoldDB" id="J3M706"/>
<dbReference type="InterPro" id="IPR033121">
    <property type="entry name" value="PEPTIDASE_A1"/>
</dbReference>
<dbReference type="GO" id="GO:0005576">
    <property type="term" value="C:extracellular region"/>
    <property type="evidence" value="ECO:0007669"/>
    <property type="project" value="UniProtKB-SubCell"/>
</dbReference>
<comment type="similarity">
    <text evidence="2">Belongs to the peptidase A1 family.</text>
</comment>
<dbReference type="PANTHER" id="PTHR47965:SF22">
    <property type="entry name" value="EUKARYOTIC ASPARTYL PROTEASE FAMILY PROTEIN"/>
    <property type="match status" value="1"/>
</dbReference>
<keyword evidence="3" id="KW-0964">Secreted</keyword>
<accession>J3M706</accession>
<dbReference type="FunFam" id="2.40.70.10:FF:000041">
    <property type="entry name" value="Basic 7S globulin"/>
    <property type="match status" value="1"/>
</dbReference>
<evidence type="ECO:0000256" key="2">
    <source>
        <dbReference type="ARBA" id="ARBA00007447"/>
    </source>
</evidence>
<dbReference type="Pfam" id="PF14541">
    <property type="entry name" value="TAXi_C"/>
    <property type="match status" value="1"/>
</dbReference>
<dbReference type="FunFam" id="2.40.70.10:FF:000045">
    <property type="entry name" value="Basic 7S globulin"/>
    <property type="match status" value="1"/>
</dbReference>
<keyword evidence="8" id="KW-1185">Reference proteome</keyword>
<organism evidence="7">
    <name type="scientific">Oryza brachyantha</name>
    <name type="common">malo sina</name>
    <dbReference type="NCBI Taxonomy" id="4533"/>
    <lineage>
        <taxon>Eukaryota</taxon>
        <taxon>Viridiplantae</taxon>
        <taxon>Streptophyta</taxon>
        <taxon>Embryophyta</taxon>
        <taxon>Tracheophyta</taxon>
        <taxon>Spermatophyta</taxon>
        <taxon>Magnoliopsida</taxon>
        <taxon>Liliopsida</taxon>
        <taxon>Poales</taxon>
        <taxon>Poaceae</taxon>
        <taxon>BOP clade</taxon>
        <taxon>Oryzoideae</taxon>
        <taxon>Oryzeae</taxon>
        <taxon>Oryzinae</taxon>
        <taxon>Oryza</taxon>
    </lineage>
</organism>
<dbReference type="SUPFAM" id="SSF50630">
    <property type="entry name" value="Acid proteases"/>
    <property type="match status" value="1"/>
</dbReference>
<evidence type="ECO:0000256" key="3">
    <source>
        <dbReference type="ARBA" id="ARBA00022525"/>
    </source>
</evidence>
<dbReference type="PANTHER" id="PTHR47965">
    <property type="entry name" value="ASPARTYL PROTEASE-RELATED"/>
    <property type="match status" value="1"/>
</dbReference>
<dbReference type="GO" id="GO:0004190">
    <property type="term" value="F:aspartic-type endopeptidase activity"/>
    <property type="evidence" value="ECO:0007669"/>
    <property type="project" value="InterPro"/>
</dbReference>